<keyword evidence="3" id="KW-1185">Reference proteome</keyword>
<feature type="region of interest" description="Disordered" evidence="1">
    <location>
        <begin position="31"/>
        <end position="60"/>
    </location>
</feature>
<evidence type="ECO:0000313" key="3">
    <source>
        <dbReference type="Proteomes" id="UP000075902"/>
    </source>
</evidence>
<reference evidence="3" key="1">
    <citation type="submission" date="2014-01" db="EMBL/GenBank/DDBJ databases">
        <title>The Genome Sequence of Anopheles melas CM1001059_A (V2).</title>
        <authorList>
            <consortium name="The Broad Institute Genomics Platform"/>
            <person name="Neafsey D.E."/>
            <person name="Besansky N."/>
            <person name="Howell P."/>
            <person name="Walton C."/>
            <person name="Young S.K."/>
            <person name="Zeng Q."/>
            <person name="Gargeya S."/>
            <person name="Fitzgerald M."/>
            <person name="Haas B."/>
            <person name="Abouelleil A."/>
            <person name="Allen A.W."/>
            <person name="Alvarado L."/>
            <person name="Arachchi H.M."/>
            <person name="Berlin A.M."/>
            <person name="Chapman S.B."/>
            <person name="Gainer-Dewar J."/>
            <person name="Goldberg J."/>
            <person name="Griggs A."/>
            <person name="Gujja S."/>
            <person name="Hansen M."/>
            <person name="Howarth C."/>
            <person name="Imamovic A."/>
            <person name="Ireland A."/>
            <person name="Larimer J."/>
            <person name="McCowan C."/>
            <person name="Murphy C."/>
            <person name="Pearson M."/>
            <person name="Poon T.W."/>
            <person name="Priest M."/>
            <person name="Roberts A."/>
            <person name="Saif S."/>
            <person name="Shea T."/>
            <person name="Sisk P."/>
            <person name="Sykes S."/>
            <person name="Wortman J."/>
            <person name="Nusbaum C."/>
            <person name="Birren B."/>
        </authorList>
    </citation>
    <scope>NUCLEOTIDE SEQUENCE [LARGE SCALE GENOMIC DNA]</scope>
    <source>
        <strain evidence="3">CM1001059</strain>
    </source>
</reference>
<proteinExistence type="predicted"/>
<accession>A0A182TT86</accession>
<dbReference type="Proteomes" id="UP000075902">
    <property type="component" value="Unassembled WGS sequence"/>
</dbReference>
<name>A0A182TT86_9DIPT</name>
<reference evidence="2" key="2">
    <citation type="submission" date="2020-05" db="UniProtKB">
        <authorList>
            <consortium name="EnsemblMetazoa"/>
        </authorList>
    </citation>
    <scope>IDENTIFICATION</scope>
    <source>
        <strain evidence="2">CM1001059</strain>
    </source>
</reference>
<evidence type="ECO:0000313" key="2">
    <source>
        <dbReference type="EnsemblMetazoa" id="AMEC007916-PA"/>
    </source>
</evidence>
<protein>
    <submittedName>
        <fullName evidence="2">Uncharacterized protein</fullName>
    </submittedName>
</protein>
<sequence length="114" mass="12785">MEDLLFCFVLQKVQWSAVARQITVWMQQDAARPNHPLQQRSRSRMTRHPAVPAGGRTRGNFSAMAGVISEGDRNHHSGTYRQRKTTLKNNHAPAVICKAPAAPCNHDLDRASQQ</sequence>
<organism evidence="2 3">
    <name type="scientific">Anopheles melas</name>
    <dbReference type="NCBI Taxonomy" id="34690"/>
    <lineage>
        <taxon>Eukaryota</taxon>
        <taxon>Metazoa</taxon>
        <taxon>Ecdysozoa</taxon>
        <taxon>Arthropoda</taxon>
        <taxon>Hexapoda</taxon>
        <taxon>Insecta</taxon>
        <taxon>Pterygota</taxon>
        <taxon>Neoptera</taxon>
        <taxon>Endopterygota</taxon>
        <taxon>Diptera</taxon>
        <taxon>Nematocera</taxon>
        <taxon>Culicoidea</taxon>
        <taxon>Culicidae</taxon>
        <taxon>Anophelinae</taxon>
        <taxon>Anopheles</taxon>
    </lineage>
</organism>
<dbReference type="EnsemblMetazoa" id="AMEC007916-RA">
    <property type="protein sequence ID" value="AMEC007916-PA"/>
    <property type="gene ID" value="AMEC007916"/>
</dbReference>
<evidence type="ECO:0000256" key="1">
    <source>
        <dbReference type="SAM" id="MobiDB-lite"/>
    </source>
</evidence>
<dbReference type="VEuPathDB" id="VectorBase:AMEC007916"/>
<dbReference type="AlphaFoldDB" id="A0A182TT86"/>